<organism evidence="2">
    <name type="scientific">viral metagenome</name>
    <dbReference type="NCBI Taxonomy" id="1070528"/>
    <lineage>
        <taxon>unclassified sequences</taxon>
        <taxon>metagenomes</taxon>
        <taxon>organismal metagenomes</taxon>
    </lineage>
</organism>
<accession>A0A6C0H5V8</accession>
<dbReference type="AlphaFoldDB" id="A0A6C0H5V8"/>
<name>A0A6C0H5V8_9ZZZZ</name>
<dbReference type="InterPro" id="IPR001841">
    <property type="entry name" value="Znf_RING"/>
</dbReference>
<dbReference type="EMBL" id="MN739882">
    <property type="protein sequence ID" value="QHT75797.1"/>
    <property type="molecule type" value="Genomic_DNA"/>
</dbReference>
<dbReference type="PROSITE" id="PS50089">
    <property type="entry name" value="ZF_RING_2"/>
    <property type="match status" value="1"/>
</dbReference>
<feature type="domain" description="RING-type" evidence="1">
    <location>
        <begin position="5"/>
        <end position="49"/>
    </location>
</feature>
<dbReference type="SMART" id="SM00184">
    <property type="entry name" value="RING"/>
    <property type="match status" value="1"/>
</dbReference>
<dbReference type="Gene3D" id="3.30.40.10">
    <property type="entry name" value="Zinc/RING finger domain, C3HC4 (zinc finger)"/>
    <property type="match status" value="1"/>
</dbReference>
<sequence>MSEICSICLENMNENNIELICKHSFHIECIEKYYGSDFESCPNSCPYCRCDDNDIEKVIINKIDKLNLEYNSLLLSNIEMKIQPLSYDQIIFEIKETKKIILNDRYIVKLHDDGSLKLLYLPNDNSIDELFIALELLCDIKSSSQINITKDENRTCFEFMDKIKTKKNVNWQLLSQYNKEIYQQQIAQNT</sequence>
<dbReference type="InterPro" id="IPR013083">
    <property type="entry name" value="Znf_RING/FYVE/PHD"/>
</dbReference>
<evidence type="ECO:0000259" key="1">
    <source>
        <dbReference type="PROSITE" id="PS50089"/>
    </source>
</evidence>
<proteinExistence type="predicted"/>
<reference evidence="2" key="1">
    <citation type="journal article" date="2020" name="Nature">
        <title>Giant virus diversity and host interactions through global metagenomics.</title>
        <authorList>
            <person name="Schulz F."/>
            <person name="Roux S."/>
            <person name="Paez-Espino D."/>
            <person name="Jungbluth S."/>
            <person name="Walsh D.A."/>
            <person name="Denef V.J."/>
            <person name="McMahon K.D."/>
            <person name="Konstantinidis K.T."/>
            <person name="Eloe-Fadrosh E.A."/>
            <person name="Kyrpides N.C."/>
            <person name="Woyke T."/>
        </authorList>
    </citation>
    <scope>NUCLEOTIDE SEQUENCE</scope>
    <source>
        <strain evidence="2">GVMAG-M-3300023179-71</strain>
    </source>
</reference>
<protein>
    <recommendedName>
        <fullName evidence="1">RING-type domain-containing protein</fullName>
    </recommendedName>
</protein>
<evidence type="ECO:0000313" key="2">
    <source>
        <dbReference type="EMBL" id="QHT75797.1"/>
    </source>
</evidence>
<dbReference type="SUPFAM" id="SSF57850">
    <property type="entry name" value="RING/U-box"/>
    <property type="match status" value="1"/>
</dbReference>
<dbReference type="Pfam" id="PF13639">
    <property type="entry name" value="zf-RING_2"/>
    <property type="match status" value="1"/>
</dbReference>